<feature type="transmembrane region" description="Helical" evidence="1">
    <location>
        <begin position="180"/>
        <end position="199"/>
    </location>
</feature>
<gene>
    <name evidence="3" type="ORF">THMIRHAS_06950</name>
</gene>
<dbReference type="KEGG" id="tse:THMIRHAS_06950"/>
<feature type="transmembrane region" description="Helical" evidence="1">
    <location>
        <begin position="211"/>
        <end position="229"/>
    </location>
</feature>
<dbReference type="EMBL" id="AP021889">
    <property type="protein sequence ID" value="BBP45322.1"/>
    <property type="molecule type" value="Genomic_DNA"/>
</dbReference>
<proteinExistence type="predicted"/>
<feature type="transmembrane region" description="Helical" evidence="1">
    <location>
        <begin position="241"/>
        <end position="264"/>
    </location>
</feature>
<dbReference type="GO" id="GO:0017004">
    <property type="term" value="P:cytochrome complex assembly"/>
    <property type="evidence" value="ECO:0007669"/>
    <property type="project" value="InterPro"/>
</dbReference>
<feature type="transmembrane region" description="Helical" evidence="1">
    <location>
        <begin position="96"/>
        <end position="114"/>
    </location>
</feature>
<keyword evidence="1" id="KW-0812">Transmembrane</keyword>
<evidence type="ECO:0000259" key="2">
    <source>
        <dbReference type="Pfam" id="PF01578"/>
    </source>
</evidence>
<dbReference type="InterPro" id="IPR052372">
    <property type="entry name" value="YpjD/HemX"/>
</dbReference>
<feature type="transmembrane region" description="Helical" evidence="1">
    <location>
        <begin position="67"/>
        <end position="87"/>
    </location>
</feature>
<sequence length="267" mass="30462">MIISGFSALVASLLYLFVSLLIWRKIRFVDQLKPNFQRKRILTLAAVAALLHLVSLSQTLWQGYFVFNFANALSMIALLGSLILLYLNRKMACETLGIFIFPFAAFTTILPIGFNEHIQMPLEIGSHVLISIAAYSILGIATAQAILYSLQEKRFRKRQLSNLMRALPPLQQMESLMLKLVMIGFVLLSFALISGIFFVEDLFAQHLIHKTFFAFLSWFVYGWFIIGHYRSGWRGQTAVRFIIWAYALLILSFIGTEVILYLLYGGE</sequence>
<reference evidence="4" key="1">
    <citation type="submission" date="2019-11" db="EMBL/GenBank/DDBJ databases">
        <title>Isolation and characterization of two novel species in the genus Thiomicrorhabdus.</title>
        <authorList>
            <person name="Mochizuki J."/>
            <person name="Kojima H."/>
            <person name="Fukui M."/>
        </authorList>
    </citation>
    <scope>NUCLEOTIDE SEQUENCE [LARGE SCALE GENOMIC DNA]</scope>
    <source>
        <strain evidence="4">aks77</strain>
    </source>
</reference>
<protein>
    <submittedName>
        <fullName evidence="3">Cytochrome c assembly protein</fullName>
    </submittedName>
</protein>
<dbReference type="RefSeq" id="WP_173270946.1">
    <property type="nucleotide sequence ID" value="NZ_AP021889.1"/>
</dbReference>
<dbReference type="GO" id="GO:0020037">
    <property type="term" value="F:heme binding"/>
    <property type="evidence" value="ECO:0007669"/>
    <property type="project" value="InterPro"/>
</dbReference>
<feature type="transmembrane region" description="Helical" evidence="1">
    <location>
        <begin position="6"/>
        <end position="23"/>
    </location>
</feature>
<feature type="domain" description="Cytochrome c assembly protein" evidence="2">
    <location>
        <begin position="48"/>
        <end position="258"/>
    </location>
</feature>
<feature type="transmembrane region" description="Helical" evidence="1">
    <location>
        <begin position="44"/>
        <end position="61"/>
    </location>
</feature>
<evidence type="ECO:0000256" key="1">
    <source>
        <dbReference type="SAM" id="Phobius"/>
    </source>
</evidence>
<organism evidence="3 4">
    <name type="scientific">Thiosulfatimonas sediminis</name>
    <dbReference type="NCBI Taxonomy" id="2675054"/>
    <lineage>
        <taxon>Bacteria</taxon>
        <taxon>Pseudomonadati</taxon>
        <taxon>Pseudomonadota</taxon>
        <taxon>Gammaproteobacteria</taxon>
        <taxon>Thiotrichales</taxon>
        <taxon>Piscirickettsiaceae</taxon>
        <taxon>Thiosulfatimonas</taxon>
    </lineage>
</organism>
<keyword evidence="4" id="KW-1185">Reference proteome</keyword>
<keyword evidence="1" id="KW-0472">Membrane</keyword>
<dbReference type="PANTHER" id="PTHR38034">
    <property type="entry name" value="INNER MEMBRANE PROTEIN YPJD"/>
    <property type="match status" value="1"/>
</dbReference>
<dbReference type="GO" id="GO:0005886">
    <property type="term" value="C:plasma membrane"/>
    <property type="evidence" value="ECO:0007669"/>
    <property type="project" value="TreeGrafter"/>
</dbReference>
<dbReference type="InterPro" id="IPR002541">
    <property type="entry name" value="Cyt_c_assembly"/>
</dbReference>
<accession>A0A6F8PT56</accession>
<feature type="transmembrane region" description="Helical" evidence="1">
    <location>
        <begin position="126"/>
        <end position="150"/>
    </location>
</feature>
<keyword evidence="1" id="KW-1133">Transmembrane helix</keyword>
<dbReference type="AlphaFoldDB" id="A0A6F8PT56"/>
<name>A0A6F8PT56_9GAMM</name>
<evidence type="ECO:0000313" key="3">
    <source>
        <dbReference type="EMBL" id="BBP45322.1"/>
    </source>
</evidence>
<dbReference type="PANTHER" id="PTHR38034:SF1">
    <property type="entry name" value="INNER MEMBRANE PROTEIN YPJD"/>
    <property type="match status" value="1"/>
</dbReference>
<dbReference type="Proteomes" id="UP000501726">
    <property type="component" value="Chromosome"/>
</dbReference>
<evidence type="ECO:0000313" key="4">
    <source>
        <dbReference type="Proteomes" id="UP000501726"/>
    </source>
</evidence>
<dbReference type="Pfam" id="PF01578">
    <property type="entry name" value="Cytochrom_C_asm"/>
    <property type="match status" value="1"/>
</dbReference>